<dbReference type="InterPro" id="IPR036908">
    <property type="entry name" value="RlpA-like_sf"/>
</dbReference>
<dbReference type="CDD" id="cd22191">
    <property type="entry name" value="DPBB_RlpA_EXP_N-like"/>
    <property type="match status" value="1"/>
</dbReference>
<feature type="compositionally biased region" description="Low complexity" evidence="2">
    <location>
        <begin position="221"/>
        <end position="241"/>
    </location>
</feature>
<feature type="compositionally biased region" description="Low complexity" evidence="2">
    <location>
        <begin position="184"/>
        <end position="193"/>
    </location>
</feature>
<name>A0A077R0C0_9BASI</name>
<protein>
    <recommendedName>
        <fullName evidence="4">RlpA-like protein double-psi beta-barrel domain-containing protein</fullName>
    </recommendedName>
</protein>
<accession>A0A077R0C0</accession>
<proteinExistence type="predicted"/>
<dbReference type="PANTHER" id="PTHR31836:SF29">
    <property type="entry name" value="RLPA-LIKE PROTEIN DOUBLE-PSI BETA-BARREL DOMAIN-CONTAINING PROTEIN"/>
    <property type="match status" value="1"/>
</dbReference>
<evidence type="ECO:0000313" key="3">
    <source>
        <dbReference type="EMBL" id="CDI55965.1"/>
    </source>
</evidence>
<feature type="compositionally biased region" description="Polar residues" evidence="2">
    <location>
        <begin position="246"/>
        <end position="257"/>
    </location>
</feature>
<feature type="compositionally biased region" description="Low complexity" evidence="2">
    <location>
        <begin position="133"/>
        <end position="145"/>
    </location>
</feature>
<dbReference type="SUPFAM" id="SSF50685">
    <property type="entry name" value="Barwin-like endoglucanases"/>
    <property type="match status" value="1"/>
</dbReference>
<dbReference type="InterPro" id="IPR051477">
    <property type="entry name" value="Expansin_CellWall"/>
</dbReference>
<feature type="region of interest" description="Disordered" evidence="2">
    <location>
        <begin position="101"/>
        <end position="257"/>
    </location>
</feature>
<evidence type="ECO:0008006" key="4">
    <source>
        <dbReference type="Google" id="ProtNLM"/>
    </source>
</evidence>
<keyword evidence="1" id="KW-0732">Signal</keyword>
<dbReference type="AlphaFoldDB" id="A0A077R0C0"/>
<sequence length="377" mass="40793">MHSRIIKNFLWALELSLVITPSFSFALPISGLVAIRGHHLFRRSHNCAGHHDEFFHQRRESNDHGDVAAHDAAEAWQKTLMTALEHFEEYGDTQSLNTFLRGYDGMPHDGKSSSSSDSVASPAESGNNDQSKGRGNSGSDKSGSKGNAGQGGSTQQPSDESTSPQTQPAPQSNQPEQYNPPPKQQQQQQQPKFQLKKAKTTPPPSESYDPNASKDQGGNGADSSSSDNSRNSGNSGDSINGYIPPSFSTDQAPSTASLYSMSSPFTGRATYYGAGLGACGIINDNNDPIVAISKDVFEQYNPSSNNPNHNSLCGKKVEIEWKGRTVQAFAMDECPECEKHSLDCSPSVFEKLDDKEKGVLDGITCLSDGFEIRDRLI</sequence>
<dbReference type="Gene3D" id="2.40.40.10">
    <property type="entry name" value="RlpA-like domain"/>
    <property type="match status" value="1"/>
</dbReference>
<organism evidence="3">
    <name type="scientific">Melanopsichium pennsylvanicum 4</name>
    <dbReference type="NCBI Taxonomy" id="1398559"/>
    <lineage>
        <taxon>Eukaryota</taxon>
        <taxon>Fungi</taxon>
        <taxon>Dikarya</taxon>
        <taxon>Basidiomycota</taxon>
        <taxon>Ustilaginomycotina</taxon>
        <taxon>Ustilaginomycetes</taxon>
        <taxon>Ustilaginales</taxon>
        <taxon>Ustilaginaceae</taxon>
        <taxon>Melanopsichium</taxon>
    </lineage>
</organism>
<reference evidence="3" key="1">
    <citation type="journal article" date="2014" name="Genome Biol. Evol.">
        <title>Gene Loss Rather Than Gene Gain Is Associated with a Host Jump from Monocots to Dicots in the Smut Fungus Melanopsichium pennsylvanicum.</title>
        <authorList>
            <person name="Sharma R."/>
            <person name="Mishra B."/>
            <person name="Runge F."/>
            <person name="Thines M."/>
        </authorList>
    </citation>
    <scope>NUCLEOTIDE SEQUENCE</scope>
    <source>
        <strain evidence="3">4</strain>
    </source>
</reference>
<dbReference type="EMBL" id="HG529671">
    <property type="protein sequence ID" value="CDI55965.1"/>
    <property type="molecule type" value="Genomic_DNA"/>
</dbReference>
<evidence type="ECO:0000256" key="1">
    <source>
        <dbReference type="ARBA" id="ARBA00022729"/>
    </source>
</evidence>
<evidence type="ECO:0000256" key="2">
    <source>
        <dbReference type="SAM" id="MobiDB-lite"/>
    </source>
</evidence>
<feature type="compositionally biased region" description="Polar residues" evidence="2">
    <location>
        <begin position="153"/>
        <end position="173"/>
    </location>
</feature>
<feature type="compositionally biased region" description="Low complexity" evidence="2">
    <location>
        <begin position="112"/>
        <end position="125"/>
    </location>
</feature>
<dbReference type="PANTHER" id="PTHR31836">
    <property type="match status" value="1"/>
</dbReference>